<dbReference type="Gene3D" id="2.40.160.50">
    <property type="entry name" value="membrane protein fhac: a member of the omp85/tpsb transporter family"/>
    <property type="match status" value="1"/>
</dbReference>
<evidence type="ECO:0000256" key="5">
    <source>
        <dbReference type="ARBA" id="ARBA00023136"/>
    </source>
</evidence>
<keyword evidence="3" id="KW-0812">Transmembrane</keyword>
<name>A0ABS8BGV3_9NEIS</name>
<dbReference type="PANTHER" id="PTHR12815">
    <property type="entry name" value="SORTING AND ASSEMBLY MACHINERY SAMM50 PROTEIN FAMILY MEMBER"/>
    <property type="match status" value="1"/>
</dbReference>
<keyword evidence="9" id="KW-1185">Reference proteome</keyword>
<accession>A0ABS8BGV3</accession>
<protein>
    <submittedName>
        <fullName evidence="8">BamA/TamA family outer membrane protein</fullName>
    </submittedName>
</protein>
<keyword evidence="6" id="KW-0998">Cell outer membrane</keyword>
<keyword evidence="4" id="KW-0732">Signal</keyword>
<dbReference type="InterPro" id="IPR000184">
    <property type="entry name" value="Bac_surfAg_D15"/>
</dbReference>
<feature type="domain" description="Bacterial surface antigen (D15)" evidence="7">
    <location>
        <begin position="290"/>
        <end position="571"/>
    </location>
</feature>
<dbReference type="Proteomes" id="UP001198034">
    <property type="component" value="Unassembled WGS sequence"/>
</dbReference>
<dbReference type="InterPro" id="IPR039910">
    <property type="entry name" value="D15-like"/>
</dbReference>
<dbReference type="Gene3D" id="3.10.20.310">
    <property type="entry name" value="membrane protein fhac"/>
    <property type="match status" value="2"/>
</dbReference>
<comment type="caution">
    <text evidence="8">The sequence shown here is derived from an EMBL/GenBank/DDBJ whole genome shotgun (WGS) entry which is preliminary data.</text>
</comment>
<dbReference type="PANTHER" id="PTHR12815:SF47">
    <property type="entry name" value="TRANSLOCATION AND ASSEMBLY MODULE SUBUNIT TAMA"/>
    <property type="match status" value="1"/>
</dbReference>
<proteinExistence type="predicted"/>
<gene>
    <name evidence="8" type="ORF">LG219_01265</name>
</gene>
<evidence type="ECO:0000313" key="9">
    <source>
        <dbReference type="Proteomes" id="UP001198034"/>
    </source>
</evidence>
<comment type="subcellular location">
    <subcellularLocation>
        <location evidence="1">Membrane</location>
    </subcellularLocation>
</comment>
<evidence type="ECO:0000256" key="1">
    <source>
        <dbReference type="ARBA" id="ARBA00004370"/>
    </source>
</evidence>
<evidence type="ECO:0000256" key="6">
    <source>
        <dbReference type="ARBA" id="ARBA00023237"/>
    </source>
</evidence>
<keyword evidence="5" id="KW-0472">Membrane</keyword>
<keyword evidence="2" id="KW-1134">Transmembrane beta strand</keyword>
<evidence type="ECO:0000313" key="8">
    <source>
        <dbReference type="EMBL" id="MCB5194920.1"/>
    </source>
</evidence>
<dbReference type="RefSeq" id="WP_226762740.1">
    <property type="nucleotide sequence ID" value="NZ_JAJAWG010000001.1"/>
</dbReference>
<reference evidence="8 9" key="1">
    <citation type="submission" date="2021-10" db="EMBL/GenBank/DDBJ databases">
        <authorList>
            <person name="Chen M."/>
        </authorList>
    </citation>
    <scope>NUCLEOTIDE SEQUENCE [LARGE SCALE GENOMIC DNA]</scope>
    <source>
        <strain evidence="8 9">H3-26</strain>
    </source>
</reference>
<evidence type="ECO:0000256" key="2">
    <source>
        <dbReference type="ARBA" id="ARBA00022452"/>
    </source>
</evidence>
<dbReference type="Pfam" id="PF01103">
    <property type="entry name" value="Omp85"/>
    <property type="match status" value="1"/>
</dbReference>
<dbReference type="EMBL" id="JAJAWG010000001">
    <property type="protein sequence ID" value="MCB5194920.1"/>
    <property type="molecule type" value="Genomic_DNA"/>
</dbReference>
<evidence type="ECO:0000256" key="3">
    <source>
        <dbReference type="ARBA" id="ARBA00022692"/>
    </source>
</evidence>
<evidence type="ECO:0000259" key="7">
    <source>
        <dbReference type="Pfam" id="PF01103"/>
    </source>
</evidence>
<evidence type="ECO:0000256" key="4">
    <source>
        <dbReference type="ARBA" id="ARBA00022729"/>
    </source>
</evidence>
<organism evidence="8 9">
    <name type="scientific">Deefgea salmonis</name>
    <dbReference type="NCBI Taxonomy" id="2875502"/>
    <lineage>
        <taxon>Bacteria</taxon>
        <taxon>Pseudomonadati</taxon>
        <taxon>Pseudomonadota</taxon>
        <taxon>Betaproteobacteria</taxon>
        <taxon>Neisseriales</taxon>
        <taxon>Chitinibacteraceae</taxon>
        <taxon>Deefgea</taxon>
    </lineage>
</organism>
<sequence>MAFSSLLIAAEAPFTYRVVLNADARVASLLEQYLEIFKLKDSPRNSSEQLSRSLEFLPKSVADLLATEGYFNTKTVSEMKVEQGRTVVYITVDLGKPVIIHDAKLNVTGEVLENLPRLDMLKSRFETRSDELIGEKFTQNEWDDLKKRTLASFMARDYPASVMSLSEAIIDPELKTAQLNISMDSGPAYVYGPVQIHGLSRYPEKLVRDLVDLQAGAPYRRNQLLNLQTELQNLPHFASALVDVSLPSSPPYIAPVQIDVQESPLNKVITNLGYSTNTGAQAGVDYRYLNLFDRGWIFNSKLEIKQKEQLFDIAVAIPKMPSGWEHNGYINYASSDIEGLQSDNYRIGVSRNWIERKQEHYISLQYLAEHRQISNGSSDRPHSLTLNYKSIIRDLDSLKDPRNGYLLHTEIGGASERVMSDVSFVRAYGNAIHYNKIGQEGILALRLELGQTFTRSAVGVPTEWLFRAGGMGSVRGYDYQSLGVDIDGAVAPGRVLATSSIEYQHLVYKDWRAAIFYDYGGAGADWGTLNPVRGTGIGARWLSPVGQIGADIAYGIDKSQLRFQFAMGLAF</sequence>